<sequence length="1796" mass="199307">MLIGDYDAQSVSFPPRDVSPQSDWHSLFSSPSRPSAGHDSPDATSRAGPQSAESPSTSHPPPHSLSRSISNDHYSLSSSPCRRPTTPPQTSSQRSHDQCSSGTRKLHLVSSSPLTPASSPAPLAHTSSLSPDPLQLLPPPPLQPPHPHPPWSNLPSAVPSNVLSLPVEIPDDQQPLGRYSFRRREARQLNPYAHDKLLYKQQLKAHPDAIVKFYGPRRRSGSGGAEDGTQDEFIFPLDNADQDGDYVDIESDGGRKRRRAQGFDRQNVLGEDGQGLETGHVDEGWLPEALKGLSSSDEDDDEIRKLARRVRRERERAEALARAEARRAIAEARQAKIETKQATKRRPKPFPVHDHAEQVSTRSKQVPSEPSPSPSLLPRANSEPAMAALSPSPSRSLLRYPGASRASSHSSISNSNPLQSPDFSVYMQQEESYRFDDDDPLFPRNLSPVGRTVTYSAPPSPSGPPTTSGTSALSNTSGIDSESDQSSTFEMTSKDRKGLRLLKRMMPAAMIARHIGIAKTTHPPAPRARVAVESSGSEAEEVRVIPGLARVRKGMYRNVEVRGDPESSDAERPAEAYDDDGKEEAGLGVMDLFSDGHSDVKVRRTRHASPRLKREDDVISLSDSSMLGSSEEGSGSRSSDDEKTNQSFFDRPARGPARERSLIDWMLSRTRGPSRPKSKPKQSRGSRKSHGSGVPRLNIVTSGARRYGDHHQTLLPFVRANARSNTTSSTKHNSEHQDRIVNLDQDIVEEGKKRKKKWKRQSKTNQGPVYNIHYDATRIASKHREGKSSRGRTGLVIENDDNEIRQALDPGWRAEVERWNKPVSPARQPVTNRTSVPAAPRSRLYRRTSPRLQNTLSLPLYFQPQKDDFAPLHRHIVIDMNITLLPSGVKFGASSYIGKGFLHQLISVLSGNSEIAPPMSCNLQGLEIGPTTSAAVFSALLGPLCDRLADALRNSGTNEEETIKEWEPVTRASSQLLSWLVVHAEDQEFVALELALREYSDGLLLVLESLETTLFSLTAHWFVVELSARLAAGVKYRLGSVEIGHFIQSAKQLIRRLLGIDLQPAFATFHAAAGDVDVTSLSHRAAELWVCLIHLLPSFEISAGAASGHPFWRLLVDLHPESSPTGAEASEDVWHTIFSLCAISQFSVHGLSTSVFRLPAAWELVAAALKKIVLTSNPEQVHQLPQRALKKRDDYISCVVCRCFLLWSQWGWHLDDGIVMFKSLQEIFRSRNFANLLSERSAPMGFLENGDLGLLSKRDSHDSVFEIFLKMVVQAVYLLNANVELDAKHRSAHVKKLLQMAVPVSPVPFSRSSPPSAHSLSMLVNRFSAMVIAVHLDPTLPNVKFRIGQARRCVNFKDADDHSRVACVYGMMNFAMIVRHHKIAGGLEEVLGWLGEMADALMDEYKEGEAGVGGKKPTTTLIQLLIGSVRRVIETQSLDKGQSRAEYPDPALLDGPWVTRVFNPRTDLITIQQTGIEIRMLVQSFLDARLKALPSVQPPPPPVVESQESQDEYDKLFLDLNDEELRAVLGEEAEVSTVADLKSKEDALCKVLDKSITPAVYRLVCKHFGESERAKSDATSNKAADDWIDCWVGCANVLVQNNYKDWGLYMKLGQQSWEKIIDDSWRRRVGLRFNLTLLRLDPGAYNKMKDDFIAVLLVATLSCKTTIEHEFVSVVLSLDGLQHPLLRAAPFDPIPGTRKYEVNEGDFEVARGRLIETVFANCATCLRARVDAESQTYAEMIVMMLSTMRDIYQSAEDRAAYGEFCQRVFRMLVRHPELVSHPRMSDAVGWGREMWG</sequence>
<proteinExistence type="predicted"/>
<dbReference type="GO" id="GO:0005634">
    <property type="term" value="C:nucleus"/>
    <property type="evidence" value="ECO:0007669"/>
    <property type="project" value="InterPro"/>
</dbReference>
<feature type="region of interest" description="Disordered" evidence="1">
    <location>
        <begin position="215"/>
        <end position="302"/>
    </location>
</feature>
<feature type="compositionally biased region" description="Basic and acidic residues" evidence="1">
    <location>
        <begin position="559"/>
        <end position="575"/>
    </location>
</feature>
<reference evidence="2" key="1">
    <citation type="submission" date="2019-10" db="EMBL/GenBank/DDBJ databases">
        <authorList>
            <consortium name="DOE Joint Genome Institute"/>
            <person name="Kuo A."/>
            <person name="Miyauchi S."/>
            <person name="Kiss E."/>
            <person name="Drula E."/>
            <person name="Kohler A."/>
            <person name="Sanchez-Garcia M."/>
            <person name="Andreopoulos B."/>
            <person name="Barry K.W."/>
            <person name="Bonito G."/>
            <person name="Buee M."/>
            <person name="Carver A."/>
            <person name="Chen C."/>
            <person name="Cichocki N."/>
            <person name="Clum A."/>
            <person name="Culley D."/>
            <person name="Crous P.W."/>
            <person name="Fauchery L."/>
            <person name="Girlanda M."/>
            <person name="Hayes R."/>
            <person name="Keri Z."/>
            <person name="LaButti K."/>
            <person name="Lipzen A."/>
            <person name="Lombard V."/>
            <person name="Magnuson J."/>
            <person name="Maillard F."/>
            <person name="Morin E."/>
            <person name="Murat C."/>
            <person name="Nolan M."/>
            <person name="Ohm R."/>
            <person name="Pangilinan J."/>
            <person name="Pereira M."/>
            <person name="Perotto S."/>
            <person name="Peter M."/>
            <person name="Riley R."/>
            <person name="Sitrit Y."/>
            <person name="Stielow B."/>
            <person name="Szollosi G."/>
            <person name="Zifcakova L."/>
            <person name="Stursova M."/>
            <person name="Spatafora J.W."/>
            <person name="Tedersoo L."/>
            <person name="Vaario L.-M."/>
            <person name="Yamada A."/>
            <person name="Yan M."/>
            <person name="Wang P."/>
            <person name="Xu J."/>
            <person name="Bruns T."/>
            <person name="Baldrian P."/>
            <person name="Vilgalys R."/>
            <person name="Henrissat B."/>
            <person name="Grigoriev I.V."/>
            <person name="Hibbett D."/>
            <person name="Nagy L.G."/>
            <person name="Martin F.M."/>
        </authorList>
    </citation>
    <scope>NUCLEOTIDE SEQUENCE</scope>
    <source>
        <strain evidence="2">BED1</strain>
    </source>
</reference>
<name>A0AAD4C4X1_BOLED</name>
<feature type="compositionally biased region" description="Pro residues" evidence="1">
    <location>
        <begin position="136"/>
        <end position="152"/>
    </location>
</feature>
<feature type="region of interest" description="Disordered" evidence="1">
    <location>
        <begin position="601"/>
        <end position="746"/>
    </location>
</feature>
<protein>
    <submittedName>
        <fullName evidence="2">Mus7/MMS22 family-domain-containing protein</fullName>
    </submittedName>
</protein>
<feature type="compositionally biased region" description="Polar residues" evidence="1">
    <location>
        <begin position="19"/>
        <end position="33"/>
    </location>
</feature>
<feature type="compositionally biased region" description="Polar residues" evidence="1">
    <location>
        <begin position="473"/>
        <end position="491"/>
    </location>
</feature>
<feature type="compositionally biased region" description="Basic and acidic residues" evidence="1">
    <location>
        <begin position="651"/>
        <end position="662"/>
    </location>
</feature>
<keyword evidence="3" id="KW-1185">Reference proteome</keyword>
<dbReference type="PANTHER" id="PTHR28122:SF1">
    <property type="entry name" value="E3 UBIQUITIN-PROTEIN LIGASE SUBSTRATE RECEPTOR MMS22"/>
    <property type="match status" value="1"/>
</dbReference>
<dbReference type="EMBL" id="WHUW01000003">
    <property type="protein sequence ID" value="KAF8449136.1"/>
    <property type="molecule type" value="Genomic_DNA"/>
</dbReference>
<feature type="region of interest" description="Disordered" evidence="1">
    <location>
        <begin position="1"/>
        <end position="159"/>
    </location>
</feature>
<feature type="compositionally biased region" description="Acidic residues" evidence="1">
    <location>
        <begin position="240"/>
        <end position="251"/>
    </location>
</feature>
<gene>
    <name evidence="2" type="ORF">L210DRAFT_2648311</name>
</gene>
<dbReference type="PANTHER" id="PTHR28122">
    <property type="entry name" value="E3 UBIQUITIN-PROTEIN LIGASE SUBSTRATE RECEPTOR MMS22"/>
    <property type="match status" value="1"/>
</dbReference>
<feature type="compositionally biased region" description="Basic residues" evidence="1">
    <location>
        <begin position="672"/>
        <end position="690"/>
    </location>
</feature>
<feature type="compositionally biased region" description="Low complexity" evidence="1">
    <location>
        <begin position="77"/>
        <end position="93"/>
    </location>
</feature>
<dbReference type="InterPro" id="IPR019021">
    <property type="entry name" value="Mms22"/>
</dbReference>
<dbReference type="GO" id="GO:0000724">
    <property type="term" value="P:double-strand break repair via homologous recombination"/>
    <property type="evidence" value="ECO:0007669"/>
    <property type="project" value="TreeGrafter"/>
</dbReference>
<accession>A0AAD4C4X1</accession>
<feature type="region of interest" description="Disordered" evidence="1">
    <location>
        <begin position="332"/>
        <end position="421"/>
    </location>
</feature>
<feature type="compositionally biased region" description="Basic and acidic residues" evidence="1">
    <location>
        <begin position="732"/>
        <end position="741"/>
    </location>
</feature>
<feature type="compositionally biased region" description="Polar residues" evidence="1">
    <location>
        <begin position="722"/>
        <end position="731"/>
    </location>
</feature>
<reference evidence="2" key="2">
    <citation type="journal article" date="2020" name="Nat. Commun.">
        <title>Large-scale genome sequencing of mycorrhizal fungi provides insights into the early evolution of symbiotic traits.</title>
        <authorList>
            <person name="Miyauchi S."/>
            <person name="Kiss E."/>
            <person name="Kuo A."/>
            <person name="Drula E."/>
            <person name="Kohler A."/>
            <person name="Sanchez-Garcia M."/>
            <person name="Morin E."/>
            <person name="Andreopoulos B."/>
            <person name="Barry K.W."/>
            <person name="Bonito G."/>
            <person name="Buee M."/>
            <person name="Carver A."/>
            <person name="Chen C."/>
            <person name="Cichocki N."/>
            <person name="Clum A."/>
            <person name="Culley D."/>
            <person name="Crous P.W."/>
            <person name="Fauchery L."/>
            <person name="Girlanda M."/>
            <person name="Hayes R.D."/>
            <person name="Keri Z."/>
            <person name="LaButti K."/>
            <person name="Lipzen A."/>
            <person name="Lombard V."/>
            <person name="Magnuson J."/>
            <person name="Maillard F."/>
            <person name="Murat C."/>
            <person name="Nolan M."/>
            <person name="Ohm R.A."/>
            <person name="Pangilinan J."/>
            <person name="Pereira M.F."/>
            <person name="Perotto S."/>
            <person name="Peter M."/>
            <person name="Pfister S."/>
            <person name="Riley R."/>
            <person name="Sitrit Y."/>
            <person name="Stielow J.B."/>
            <person name="Szollosi G."/>
            <person name="Zifcakova L."/>
            <person name="Stursova M."/>
            <person name="Spatafora J.W."/>
            <person name="Tedersoo L."/>
            <person name="Vaario L.M."/>
            <person name="Yamada A."/>
            <person name="Yan M."/>
            <person name="Wang P."/>
            <person name="Xu J."/>
            <person name="Bruns T."/>
            <person name="Baldrian P."/>
            <person name="Vilgalys R."/>
            <person name="Dunand C."/>
            <person name="Henrissat B."/>
            <person name="Grigoriev I.V."/>
            <person name="Hibbett D."/>
            <person name="Nagy L.G."/>
            <person name="Martin F.M."/>
        </authorList>
    </citation>
    <scope>NUCLEOTIDE SEQUENCE</scope>
    <source>
        <strain evidence="2">BED1</strain>
    </source>
</reference>
<feature type="region of interest" description="Disordered" evidence="1">
    <location>
        <begin position="434"/>
        <end position="496"/>
    </location>
</feature>
<dbReference type="Pfam" id="PF09462">
    <property type="entry name" value="Mus7"/>
    <property type="match status" value="1"/>
</dbReference>
<dbReference type="Proteomes" id="UP001194468">
    <property type="component" value="Unassembled WGS sequence"/>
</dbReference>
<feature type="compositionally biased region" description="Low complexity" evidence="1">
    <location>
        <begin position="376"/>
        <end position="420"/>
    </location>
</feature>
<evidence type="ECO:0000313" key="2">
    <source>
        <dbReference type="EMBL" id="KAF8449136.1"/>
    </source>
</evidence>
<evidence type="ECO:0000313" key="3">
    <source>
        <dbReference type="Proteomes" id="UP001194468"/>
    </source>
</evidence>
<organism evidence="2 3">
    <name type="scientific">Boletus edulis BED1</name>
    <dbReference type="NCBI Taxonomy" id="1328754"/>
    <lineage>
        <taxon>Eukaryota</taxon>
        <taxon>Fungi</taxon>
        <taxon>Dikarya</taxon>
        <taxon>Basidiomycota</taxon>
        <taxon>Agaricomycotina</taxon>
        <taxon>Agaricomycetes</taxon>
        <taxon>Agaricomycetidae</taxon>
        <taxon>Boletales</taxon>
        <taxon>Boletineae</taxon>
        <taxon>Boletaceae</taxon>
        <taxon>Boletoideae</taxon>
        <taxon>Boletus</taxon>
    </lineage>
</organism>
<comment type="caution">
    <text evidence="2">The sequence shown here is derived from an EMBL/GenBank/DDBJ whole genome shotgun (WGS) entry which is preliminary data.</text>
</comment>
<feature type="compositionally biased region" description="Low complexity" evidence="1">
    <location>
        <begin position="620"/>
        <end position="637"/>
    </location>
</feature>
<feature type="compositionally biased region" description="Basic and acidic residues" evidence="1">
    <location>
        <begin position="332"/>
        <end position="341"/>
    </location>
</feature>
<evidence type="ECO:0000256" key="1">
    <source>
        <dbReference type="SAM" id="MobiDB-lite"/>
    </source>
</evidence>
<dbReference type="GO" id="GO:0031297">
    <property type="term" value="P:replication fork processing"/>
    <property type="evidence" value="ECO:0007669"/>
    <property type="project" value="InterPro"/>
</dbReference>
<feature type="compositionally biased region" description="Low complexity" evidence="1">
    <location>
        <begin position="110"/>
        <end position="135"/>
    </location>
</feature>
<feature type="region of interest" description="Disordered" evidence="1">
    <location>
        <begin position="559"/>
        <end position="583"/>
    </location>
</feature>
<dbReference type="GO" id="GO:0035361">
    <property type="term" value="C:Cul8-RING ubiquitin ligase complex"/>
    <property type="evidence" value="ECO:0007669"/>
    <property type="project" value="TreeGrafter"/>
</dbReference>